<dbReference type="EMBL" id="CAFBOF010000009">
    <property type="protein sequence ID" value="CAB4973785.1"/>
    <property type="molecule type" value="Genomic_DNA"/>
</dbReference>
<feature type="domain" description="DUF2207" evidence="3">
    <location>
        <begin position="61"/>
        <end position="226"/>
    </location>
</feature>
<dbReference type="InterPro" id="IPR018702">
    <property type="entry name" value="DUF2207"/>
</dbReference>
<evidence type="ECO:0000313" key="6">
    <source>
        <dbReference type="EMBL" id="CAB4973785.1"/>
    </source>
</evidence>
<feature type="domain" description="Predicted membrane protein YciQ-like C-terminal" evidence="4">
    <location>
        <begin position="364"/>
        <end position="585"/>
    </location>
</feature>
<feature type="transmembrane region" description="Helical" evidence="2">
    <location>
        <begin position="7"/>
        <end position="36"/>
    </location>
</feature>
<feature type="transmembrane region" description="Helical" evidence="2">
    <location>
        <begin position="482"/>
        <end position="500"/>
    </location>
</feature>
<dbReference type="AlphaFoldDB" id="A0A6J7M228"/>
<organism evidence="6">
    <name type="scientific">freshwater metagenome</name>
    <dbReference type="NCBI Taxonomy" id="449393"/>
    <lineage>
        <taxon>unclassified sequences</taxon>
        <taxon>metagenomes</taxon>
        <taxon>ecological metagenomes</taxon>
    </lineage>
</organism>
<protein>
    <submittedName>
        <fullName evidence="6">Unannotated protein</fullName>
    </submittedName>
</protein>
<dbReference type="Pfam" id="PF20990">
    <property type="entry name" value="DUF2207_C"/>
    <property type="match status" value="1"/>
</dbReference>
<evidence type="ECO:0000313" key="5">
    <source>
        <dbReference type="EMBL" id="CAB4902819.1"/>
    </source>
</evidence>
<keyword evidence="2" id="KW-0472">Membrane</keyword>
<evidence type="ECO:0000259" key="3">
    <source>
        <dbReference type="Pfam" id="PF09972"/>
    </source>
</evidence>
<keyword evidence="2" id="KW-0812">Transmembrane</keyword>
<gene>
    <name evidence="5" type="ORF">UFOPK3605_00581</name>
    <name evidence="6" type="ORF">UFOPK3897_00674</name>
    <name evidence="7" type="ORF">UFOPK4121_00395</name>
</gene>
<dbReference type="EMBL" id="CAFBPQ010000007">
    <property type="protein sequence ID" value="CAB5016775.1"/>
    <property type="molecule type" value="Genomic_DNA"/>
</dbReference>
<reference evidence="6" key="1">
    <citation type="submission" date="2020-05" db="EMBL/GenBank/DDBJ databases">
        <authorList>
            <person name="Chiriac C."/>
            <person name="Salcher M."/>
            <person name="Ghai R."/>
            <person name="Kavagutti S V."/>
        </authorList>
    </citation>
    <scope>NUCLEOTIDE SEQUENCE</scope>
</reference>
<name>A0A6J7M228_9ZZZZ</name>
<proteinExistence type="predicted"/>
<sequence>MKINSVWLRVISGAAILGVIAIVFSGIGLSVVGVYLDSESGKSSNQTTIDFGTLTGSGSEKINDYRVIIQIKPDGDLAISESINYDFGTQSRHGIYRDIPVRFNYPKKEDTDRVYPLEVKSVTASNGASAQYETSDLTRNGIGYERIKIGDPDRTITGAHTYDIKYRVQGALNGFPNQDELYWNAIGTEWLAPITNASVQVIAPAAVLAAACYQGSYGSDTPCTTATVSGDNANFSIDSADTSLTELAQQFPDSQILQDFAAQPDLFPGSGLTVAIAFPKGIVPSPKPILSMRKTLARAFSLTPLTVGLASALLVGGLVVLLLLGRRGRDRRYKGGPVDHAFGSAEGEEEIVPVVGAESETPVEFAPPDDLRPGQVGTLIDFKVQPLDVTATIVDLAVRKYLVIEDHGSDWKFIKKAKATDDLKPYELALLDGIFQSGDEVLLSSLKKVFAARLNKVKKALSTDAKKEGWFLGDPAALQRSIRLAGIGLFSIGIVVTILLGNLTRLALLGVPLILLGILVVVSARWAPARTAKGYSLLRRVDGFRRFIEESEKDRARFAEKQNLFSEYLPYAVVFGTTEKWARTFEGLTSTETDDLYWYRSSTPFRYLTFAHTVNSFTNSTSGVIVSTPPSASGSSGFSGGSSGGGGGGGGGGSW</sequence>
<evidence type="ECO:0000313" key="7">
    <source>
        <dbReference type="EMBL" id="CAB5016775.1"/>
    </source>
</evidence>
<feature type="transmembrane region" description="Helical" evidence="2">
    <location>
        <begin position="302"/>
        <end position="324"/>
    </location>
</feature>
<feature type="transmembrane region" description="Helical" evidence="2">
    <location>
        <begin position="506"/>
        <end position="527"/>
    </location>
</feature>
<dbReference type="InterPro" id="IPR048389">
    <property type="entry name" value="YciQ-like_C"/>
</dbReference>
<evidence type="ECO:0000259" key="4">
    <source>
        <dbReference type="Pfam" id="PF20990"/>
    </source>
</evidence>
<dbReference type="EMBL" id="CAFBMM010000019">
    <property type="protein sequence ID" value="CAB4902819.1"/>
    <property type="molecule type" value="Genomic_DNA"/>
</dbReference>
<accession>A0A6J7M228</accession>
<dbReference type="Pfam" id="PF09972">
    <property type="entry name" value="DUF2207"/>
    <property type="match status" value="1"/>
</dbReference>
<evidence type="ECO:0000256" key="1">
    <source>
        <dbReference type="SAM" id="MobiDB-lite"/>
    </source>
</evidence>
<keyword evidence="2" id="KW-1133">Transmembrane helix</keyword>
<feature type="compositionally biased region" description="Gly residues" evidence="1">
    <location>
        <begin position="637"/>
        <end position="655"/>
    </location>
</feature>
<feature type="region of interest" description="Disordered" evidence="1">
    <location>
        <begin position="628"/>
        <end position="655"/>
    </location>
</feature>
<evidence type="ECO:0000256" key="2">
    <source>
        <dbReference type="SAM" id="Phobius"/>
    </source>
</evidence>